<evidence type="ECO:0000313" key="3">
    <source>
        <dbReference type="EMBL" id="KAF2135558.1"/>
    </source>
</evidence>
<dbReference type="GeneID" id="54293316"/>
<sequence length="234" mass="24935">MRETGGWKRKEGRKEGRKELGGTEGTQAGTQTGRHRLSLSVRRLVGGLGCACRAGPSSASERASGPAVGKLSLINLIDSSHIVCIYPTSPDAACLALPCLALLCFALLYFALLCCLPACLPLISRCLPGDLAIDIRFYSWLPQCPPLPPSPLPSSRLSLPANGKWSGPSPRPTHRLALCGKSFSADDAPRSLLSTLLTSAPGSTRSHRQGPGWTLFFLGLLTGWSAARHAPRRR</sequence>
<evidence type="ECO:0000313" key="4">
    <source>
        <dbReference type="Proteomes" id="UP000799438"/>
    </source>
</evidence>
<name>A0A6A6AWC0_9PEZI</name>
<accession>A0A6A6AWC0</accession>
<protein>
    <submittedName>
        <fullName evidence="3">Uncharacterized protein</fullName>
    </submittedName>
</protein>
<keyword evidence="2" id="KW-0812">Transmembrane</keyword>
<feature type="region of interest" description="Disordered" evidence="1">
    <location>
        <begin position="1"/>
        <end position="34"/>
    </location>
</feature>
<keyword evidence="2" id="KW-1133">Transmembrane helix</keyword>
<proteinExistence type="predicted"/>
<feature type="transmembrane region" description="Helical" evidence="2">
    <location>
        <begin position="210"/>
        <end position="227"/>
    </location>
</feature>
<organism evidence="3 4">
    <name type="scientific">Aplosporella prunicola CBS 121167</name>
    <dbReference type="NCBI Taxonomy" id="1176127"/>
    <lineage>
        <taxon>Eukaryota</taxon>
        <taxon>Fungi</taxon>
        <taxon>Dikarya</taxon>
        <taxon>Ascomycota</taxon>
        <taxon>Pezizomycotina</taxon>
        <taxon>Dothideomycetes</taxon>
        <taxon>Dothideomycetes incertae sedis</taxon>
        <taxon>Botryosphaeriales</taxon>
        <taxon>Aplosporellaceae</taxon>
        <taxon>Aplosporella</taxon>
    </lineage>
</organism>
<keyword evidence="2" id="KW-0472">Membrane</keyword>
<evidence type="ECO:0000256" key="2">
    <source>
        <dbReference type="SAM" id="Phobius"/>
    </source>
</evidence>
<dbReference type="RefSeq" id="XP_033391276.1">
    <property type="nucleotide sequence ID" value="XM_033535820.1"/>
</dbReference>
<feature type="transmembrane region" description="Helical" evidence="2">
    <location>
        <begin position="95"/>
        <end position="123"/>
    </location>
</feature>
<evidence type="ECO:0000256" key="1">
    <source>
        <dbReference type="SAM" id="MobiDB-lite"/>
    </source>
</evidence>
<reference evidence="3" key="1">
    <citation type="journal article" date="2020" name="Stud. Mycol.">
        <title>101 Dothideomycetes genomes: a test case for predicting lifestyles and emergence of pathogens.</title>
        <authorList>
            <person name="Haridas S."/>
            <person name="Albert R."/>
            <person name="Binder M."/>
            <person name="Bloem J."/>
            <person name="Labutti K."/>
            <person name="Salamov A."/>
            <person name="Andreopoulos B."/>
            <person name="Baker S."/>
            <person name="Barry K."/>
            <person name="Bills G."/>
            <person name="Bluhm B."/>
            <person name="Cannon C."/>
            <person name="Castanera R."/>
            <person name="Culley D."/>
            <person name="Daum C."/>
            <person name="Ezra D."/>
            <person name="Gonzalez J."/>
            <person name="Henrissat B."/>
            <person name="Kuo A."/>
            <person name="Liang C."/>
            <person name="Lipzen A."/>
            <person name="Lutzoni F."/>
            <person name="Magnuson J."/>
            <person name="Mondo S."/>
            <person name="Nolan M."/>
            <person name="Ohm R."/>
            <person name="Pangilinan J."/>
            <person name="Park H.-J."/>
            <person name="Ramirez L."/>
            <person name="Alfaro M."/>
            <person name="Sun H."/>
            <person name="Tritt A."/>
            <person name="Yoshinaga Y."/>
            <person name="Zwiers L.-H."/>
            <person name="Turgeon B."/>
            <person name="Goodwin S."/>
            <person name="Spatafora J."/>
            <person name="Crous P."/>
            <person name="Grigoriev I."/>
        </authorList>
    </citation>
    <scope>NUCLEOTIDE SEQUENCE</scope>
    <source>
        <strain evidence="3">CBS 121167</strain>
    </source>
</reference>
<feature type="compositionally biased region" description="Basic and acidic residues" evidence="1">
    <location>
        <begin position="1"/>
        <end position="21"/>
    </location>
</feature>
<dbReference type="EMBL" id="ML995571">
    <property type="protein sequence ID" value="KAF2135558.1"/>
    <property type="molecule type" value="Genomic_DNA"/>
</dbReference>
<gene>
    <name evidence="3" type="ORF">K452DRAFT_173152</name>
</gene>
<dbReference type="AlphaFoldDB" id="A0A6A6AWC0"/>
<keyword evidence="4" id="KW-1185">Reference proteome</keyword>
<dbReference type="Proteomes" id="UP000799438">
    <property type="component" value="Unassembled WGS sequence"/>
</dbReference>
<feature type="compositionally biased region" description="Low complexity" evidence="1">
    <location>
        <begin position="25"/>
        <end position="34"/>
    </location>
</feature>